<dbReference type="NCBIfam" id="NF040785">
    <property type="entry name" value="CD3324_fam"/>
    <property type="match status" value="1"/>
</dbReference>
<dbReference type="PANTHER" id="PTHR37812">
    <property type="entry name" value="MU-LIKE PROPHAGE FLUMU PROTEIN C"/>
    <property type="match status" value="1"/>
</dbReference>
<dbReference type="InterPro" id="IPR049739">
    <property type="entry name" value="YraL-like"/>
</dbReference>
<dbReference type="Pfam" id="PF08765">
    <property type="entry name" value="Mor"/>
    <property type="match status" value="1"/>
</dbReference>
<sequence>MGYKNGKDILPPSLLKQLQDYIQGEIIYIPKKEQTRAGWGENNGTRQTIQRRNHEIFKLYENGLTVTELIQKYHLSEDSIRKIIVKTRVVVAAQR</sequence>
<accession>A0A229UQZ1</accession>
<dbReference type="RefSeq" id="WP_094016075.1">
    <property type="nucleotide sequence ID" value="NZ_NMQW01000023.1"/>
</dbReference>
<organism evidence="2 3">
    <name type="scientific">Paenibacillus rigui</name>
    <dbReference type="NCBI Taxonomy" id="554312"/>
    <lineage>
        <taxon>Bacteria</taxon>
        <taxon>Bacillati</taxon>
        <taxon>Bacillota</taxon>
        <taxon>Bacilli</taxon>
        <taxon>Bacillales</taxon>
        <taxon>Paenibacillaceae</taxon>
        <taxon>Paenibacillus</taxon>
    </lineage>
</organism>
<name>A0A229UQZ1_9BACL</name>
<evidence type="ECO:0000313" key="3">
    <source>
        <dbReference type="Proteomes" id="UP000215509"/>
    </source>
</evidence>
<reference evidence="2 3" key="1">
    <citation type="submission" date="2017-07" db="EMBL/GenBank/DDBJ databases">
        <title>Genome sequencing and assembly of Paenibacillus rigui.</title>
        <authorList>
            <person name="Mayilraj S."/>
        </authorList>
    </citation>
    <scope>NUCLEOTIDE SEQUENCE [LARGE SCALE GENOMIC DNA]</scope>
    <source>
        <strain evidence="2 3">JCM 16352</strain>
    </source>
</reference>
<dbReference type="SUPFAM" id="SSF46689">
    <property type="entry name" value="Homeodomain-like"/>
    <property type="match status" value="1"/>
</dbReference>
<evidence type="ECO:0000259" key="1">
    <source>
        <dbReference type="Pfam" id="PF08765"/>
    </source>
</evidence>
<dbReference type="InterPro" id="IPR014875">
    <property type="entry name" value="Mor_transcription_activator"/>
</dbReference>
<evidence type="ECO:0000313" key="2">
    <source>
        <dbReference type="EMBL" id="OXM85309.1"/>
    </source>
</evidence>
<gene>
    <name evidence="2" type="ORF">CF651_17125</name>
</gene>
<dbReference type="PANTHER" id="PTHR37812:SF1">
    <property type="entry name" value="MU-LIKE PROPHAGE FLUMU PROTEIN C"/>
    <property type="match status" value="1"/>
</dbReference>
<dbReference type="AlphaFoldDB" id="A0A229UQZ1"/>
<comment type="caution">
    <text evidence="2">The sequence shown here is derived from an EMBL/GenBank/DDBJ whole genome shotgun (WGS) entry which is preliminary data.</text>
</comment>
<dbReference type="Gene3D" id="1.10.10.60">
    <property type="entry name" value="Homeodomain-like"/>
    <property type="match status" value="1"/>
</dbReference>
<dbReference type="InterPro" id="IPR009057">
    <property type="entry name" value="Homeodomain-like_sf"/>
</dbReference>
<dbReference type="Proteomes" id="UP000215509">
    <property type="component" value="Unassembled WGS sequence"/>
</dbReference>
<dbReference type="OrthoDB" id="9800398at2"/>
<keyword evidence="3" id="KW-1185">Reference proteome</keyword>
<dbReference type="EMBL" id="NMQW01000023">
    <property type="protein sequence ID" value="OXM85309.1"/>
    <property type="molecule type" value="Genomic_DNA"/>
</dbReference>
<protein>
    <recommendedName>
        <fullName evidence="1">Mor transcription activator domain-containing protein</fullName>
    </recommendedName>
</protein>
<dbReference type="InterPro" id="IPR052411">
    <property type="entry name" value="c-mor_Regulatory_Protein"/>
</dbReference>
<proteinExistence type="predicted"/>
<feature type="domain" description="Mor transcription activator" evidence="1">
    <location>
        <begin position="13"/>
        <end position="89"/>
    </location>
</feature>